<evidence type="ECO:0000259" key="3">
    <source>
        <dbReference type="PROSITE" id="PS51304"/>
    </source>
</evidence>
<dbReference type="SMART" id="SM00276">
    <property type="entry name" value="GLECT"/>
    <property type="match status" value="1"/>
</dbReference>
<dbReference type="PROSITE" id="PS51304">
    <property type="entry name" value="GALECTIN"/>
    <property type="match status" value="1"/>
</dbReference>
<protein>
    <recommendedName>
        <fullName evidence="2">Galectin</fullName>
    </recommendedName>
</protein>
<dbReference type="PANTHER" id="PTHR11346:SF104">
    <property type="entry name" value="GALECTIN-2"/>
    <property type="match status" value="1"/>
</dbReference>
<dbReference type="GO" id="GO:0030246">
    <property type="term" value="F:carbohydrate binding"/>
    <property type="evidence" value="ECO:0007669"/>
    <property type="project" value="UniProtKB-UniRule"/>
</dbReference>
<evidence type="ECO:0000256" key="1">
    <source>
        <dbReference type="ARBA" id="ARBA00022734"/>
    </source>
</evidence>
<name>A0A7K5L768_VIRAL</name>
<accession>A0A7K5L768</accession>
<dbReference type="FunFam" id="2.60.120.200:FF:000021">
    <property type="entry name" value="Galectin"/>
    <property type="match status" value="1"/>
</dbReference>
<comment type="caution">
    <text evidence="4">The sequence shown here is derived from an EMBL/GenBank/DDBJ whole genome shotgun (WGS) entry which is preliminary data.</text>
</comment>
<evidence type="ECO:0000256" key="2">
    <source>
        <dbReference type="RuleBase" id="RU102079"/>
    </source>
</evidence>
<keyword evidence="5" id="KW-1185">Reference proteome</keyword>
<dbReference type="SUPFAM" id="SSF49899">
    <property type="entry name" value="Concanavalin A-like lectins/glucanases"/>
    <property type="match status" value="1"/>
</dbReference>
<dbReference type="CDD" id="cd00070">
    <property type="entry name" value="GLECT"/>
    <property type="match status" value="1"/>
</dbReference>
<proteinExistence type="predicted"/>
<dbReference type="AlphaFoldDB" id="A0A7K5L768"/>
<gene>
    <name evidence="4" type="primary">Lgals2</name>
    <name evidence="4" type="ORF">VIRALT_R09147</name>
</gene>
<organism evidence="4 5">
    <name type="scientific">Vireo altiloquus</name>
    <name type="common">Black-whiskered vireo</name>
    <name type="synonym">Muscicapa altiloqua</name>
    <dbReference type="NCBI Taxonomy" id="34956"/>
    <lineage>
        <taxon>Eukaryota</taxon>
        <taxon>Metazoa</taxon>
        <taxon>Chordata</taxon>
        <taxon>Craniata</taxon>
        <taxon>Vertebrata</taxon>
        <taxon>Euteleostomi</taxon>
        <taxon>Archelosauria</taxon>
        <taxon>Archosauria</taxon>
        <taxon>Dinosauria</taxon>
        <taxon>Saurischia</taxon>
        <taxon>Theropoda</taxon>
        <taxon>Coelurosauria</taxon>
        <taxon>Aves</taxon>
        <taxon>Neognathae</taxon>
        <taxon>Neoaves</taxon>
        <taxon>Telluraves</taxon>
        <taxon>Australaves</taxon>
        <taxon>Passeriformes</taxon>
        <taxon>Corvoidea</taxon>
        <taxon>Vireonidae</taxon>
        <taxon>Vireoninae</taxon>
        <taxon>Vireo</taxon>
    </lineage>
</organism>
<evidence type="ECO:0000313" key="5">
    <source>
        <dbReference type="Proteomes" id="UP000589495"/>
    </source>
</evidence>
<feature type="non-terminal residue" evidence="4">
    <location>
        <position position="128"/>
    </location>
</feature>
<evidence type="ECO:0000313" key="4">
    <source>
        <dbReference type="EMBL" id="NWT14350.1"/>
    </source>
</evidence>
<feature type="domain" description="Galectin" evidence="3">
    <location>
        <begin position="2"/>
        <end position="128"/>
    </location>
</feature>
<sequence length="128" mass="14767">GNIEILNLDMKPGNILKVKGKISPDADGFSINLGCSSKDLAFHFNPRFNESVIVFNSKCSDAWETEDRHNHLSFFRDCTVKFFIEMMADKFRVKLPDGHEVCFPNRHKYRKVNFMSILGGFKMISFKL</sequence>
<dbReference type="InterPro" id="IPR001079">
    <property type="entry name" value="Galectin_CRD"/>
</dbReference>
<dbReference type="EMBL" id="VZRF01008470">
    <property type="protein sequence ID" value="NWT14350.1"/>
    <property type="molecule type" value="Genomic_DNA"/>
</dbReference>
<dbReference type="SMART" id="SM00908">
    <property type="entry name" value="Gal-bind_lectin"/>
    <property type="match status" value="1"/>
</dbReference>
<dbReference type="InterPro" id="IPR013320">
    <property type="entry name" value="ConA-like_dom_sf"/>
</dbReference>
<feature type="non-terminal residue" evidence="4">
    <location>
        <position position="1"/>
    </location>
</feature>
<dbReference type="Pfam" id="PF00337">
    <property type="entry name" value="Gal-bind_lectin"/>
    <property type="match status" value="1"/>
</dbReference>
<dbReference type="Proteomes" id="UP000589495">
    <property type="component" value="Unassembled WGS sequence"/>
</dbReference>
<keyword evidence="1 2" id="KW-0430">Lectin</keyword>
<dbReference type="Gene3D" id="2.60.120.200">
    <property type="match status" value="1"/>
</dbReference>
<dbReference type="PANTHER" id="PTHR11346">
    <property type="entry name" value="GALECTIN"/>
    <property type="match status" value="1"/>
</dbReference>
<dbReference type="InterPro" id="IPR044156">
    <property type="entry name" value="Galectin-like"/>
</dbReference>
<reference evidence="4 5" key="1">
    <citation type="submission" date="2019-09" db="EMBL/GenBank/DDBJ databases">
        <title>Bird 10,000 Genomes (B10K) Project - Family phase.</title>
        <authorList>
            <person name="Zhang G."/>
        </authorList>
    </citation>
    <scope>NUCLEOTIDE SEQUENCE [LARGE SCALE GENOMIC DNA]</scope>
    <source>
        <strain evidence="4">B10K-DU-001-22</strain>
        <tissue evidence="4">Muscle</tissue>
    </source>
</reference>